<accession>A0A3M8TET4</accession>
<dbReference type="InterPro" id="IPR016084">
    <property type="entry name" value="Haem_Oase-like_multi-hlx"/>
</dbReference>
<sequence>MTRHSQALRVKTGLLLPQLMATTRRLWNSPRLNELYPEYLCMLHSSIRSTVPLMECAVARCRELADDDPVAAALVPYFTRHIREEQGHDEWLRQDLAAIGCDPDEPLRRLPTASVANLVGAQYYWIQHYHPACLLGHIAVLEGNPPSVELVPELMRRTGFPRTGFRTLERHAALDIKHRDELMRTLDEAPLTPELVTAIGLSALHSIDAANNALATVLDAHPAMTTANA</sequence>
<dbReference type="Proteomes" id="UP000275401">
    <property type="component" value="Unassembled WGS sequence"/>
</dbReference>
<dbReference type="SMART" id="SM01236">
    <property type="entry name" value="Haem_oxygenase_2"/>
    <property type="match status" value="1"/>
</dbReference>
<dbReference type="AlphaFoldDB" id="A0A3M8TET4"/>
<reference evidence="1 2" key="1">
    <citation type="submission" date="2018-11" db="EMBL/GenBank/DDBJ databases">
        <title>The Potential of Streptomyces as Biocontrol Agents against the Tomato grey mould, Botrytis cinerea (Gray mold) Frontiers in Microbiology.</title>
        <authorList>
            <person name="Li D."/>
        </authorList>
    </citation>
    <scope>NUCLEOTIDE SEQUENCE [LARGE SCALE GENOMIC DNA]</scope>
    <source>
        <strain evidence="1 2">NEAU-LD23</strain>
    </source>
</reference>
<gene>
    <name evidence="1" type="ORF">EEJ42_40385</name>
</gene>
<comment type="caution">
    <text evidence="1">The sequence shown here is derived from an EMBL/GenBank/DDBJ whole genome shotgun (WGS) entry which is preliminary data.</text>
</comment>
<protein>
    <recommendedName>
        <fullName evidence="3">Iron-containing redox enzyme family protein</fullName>
    </recommendedName>
</protein>
<keyword evidence="2" id="KW-1185">Reference proteome</keyword>
<dbReference type="SUPFAM" id="SSF48613">
    <property type="entry name" value="Heme oxygenase-like"/>
    <property type="match status" value="1"/>
</dbReference>
<organism evidence="1 2">
    <name type="scientific">Streptomyces botrytidirepellens</name>
    <dbReference type="NCBI Taxonomy" id="2486417"/>
    <lineage>
        <taxon>Bacteria</taxon>
        <taxon>Bacillati</taxon>
        <taxon>Actinomycetota</taxon>
        <taxon>Actinomycetes</taxon>
        <taxon>Kitasatosporales</taxon>
        <taxon>Streptomycetaceae</taxon>
        <taxon>Streptomyces</taxon>
    </lineage>
</organism>
<evidence type="ECO:0000313" key="2">
    <source>
        <dbReference type="Proteomes" id="UP000275401"/>
    </source>
</evidence>
<dbReference type="Gene3D" id="1.20.910.10">
    <property type="entry name" value="Heme oxygenase-like"/>
    <property type="match status" value="1"/>
</dbReference>
<dbReference type="Pfam" id="PF14518">
    <property type="entry name" value="Haem_oxygenas_2"/>
    <property type="match status" value="1"/>
</dbReference>
<evidence type="ECO:0000313" key="1">
    <source>
        <dbReference type="EMBL" id="RNF91575.1"/>
    </source>
</evidence>
<dbReference type="EMBL" id="RIBZ01000790">
    <property type="protein sequence ID" value="RNF91575.1"/>
    <property type="molecule type" value="Genomic_DNA"/>
</dbReference>
<proteinExistence type="predicted"/>
<evidence type="ECO:0008006" key="3">
    <source>
        <dbReference type="Google" id="ProtNLM"/>
    </source>
</evidence>
<name>A0A3M8TET4_9ACTN</name>